<feature type="transmembrane region" description="Helical" evidence="1">
    <location>
        <begin position="136"/>
        <end position="156"/>
    </location>
</feature>
<dbReference type="EMBL" id="JMQN01000015">
    <property type="protein sequence ID" value="KEA64779.1"/>
    <property type="molecule type" value="Genomic_DNA"/>
</dbReference>
<dbReference type="Proteomes" id="UP000028252">
    <property type="component" value="Unassembled WGS sequence"/>
</dbReference>
<protein>
    <submittedName>
        <fullName evidence="2">MORN repeat family protein</fullName>
    </submittedName>
</protein>
<dbReference type="AlphaFoldDB" id="A0A081G1X4"/>
<dbReference type="RefSeq" id="WP_051692549.1">
    <property type="nucleotide sequence ID" value="NZ_JMQN01000015.1"/>
</dbReference>
<gene>
    <name evidence="2" type="ORF">ADIMK_1232</name>
</gene>
<dbReference type="GO" id="GO:0006508">
    <property type="term" value="P:proteolysis"/>
    <property type="evidence" value="ECO:0007669"/>
    <property type="project" value="InterPro"/>
</dbReference>
<dbReference type="Gene3D" id="3.40.50.1460">
    <property type="match status" value="1"/>
</dbReference>
<keyword evidence="1" id="KW-0472">Membrane</keyword>
<name>A0A081G1X4_9GAMM</name>
<sequence>MSKLTSERLQRRWLDDLGCNLSSGLRLAFWMRLNVSRLRVSLGQLITLALLLFAVDFITAYAQVEPPRAFNLYGIDYLAAIYLFDLLLILLGARLVGADTHQFGKLVTGMLGASLPVTLVMQCVAWLMLGDYPSPLIAWGYLALALAWNLLILLRLLRGIVGARSGRAFAAALVYTLGSLAGLWLIPRIELWYTDYRSEGVEQSPFRGLNVEDIYYAQPALMHQRLAELREQRPGVVDLYLLAFAGYGPENVFLNEVEYVQEQFDNRYDTGGRSLILANNVDAVHRYPLANRHNLSNALGAIADRMDTNEDILFLFMTSHGSSDHRFSVEMGPLQLDDLTAPELRAALDDAGIRWRVILVSSCYSGGFIEPLKTPETLIITAASADRTSFGCGSQSDFTYFGTAFFKQALMEEPRFIEAFERARGWVTEREVQDGFTPSEPQRFVGARISDKLDAYYADPRVQQALINADEEYRACLAQSDTLACR</sequence>
<keyword evidence="1" id="KW-1133">Transmembrane helix</keyword>
<dbReference type="STRING" id="1232683.ADIMK_1232"/>
<dbReference type="InterPro" id="IPR001096">
    <property type="entry name" value="Peptidase_C13"/>
</dbReference>
<dbReference type="OrthoDB" id="345222at2"/>
<dbReference type="GO" id="GO:0008233">
    <property type="term" value="F:peptidase activity"/>
    <property type="evidence" value="ECO:0007669"/>
    <property type="project" value="InterPro"/>
</dbReference>
<dbReference type="eggNOG" id="COG4249">
    <property type="taxonomic scope" value="Bacteria"/>
</dbReference>
<dbReference type="Pfam" id="PF01650">
    <property type="entry name" value="Peptidase_C13"/>
    <property type="match status" value="1"/>
</dbReference>
<feature type="transmembrane region" description="Helical" evidence="1">
    <location>
        <begin position="168"/>
        <end position="186"/>
    </location>
</feature>
<evidence type="ECO:0000313" key="3">
    <source>
        <dbReference type="Proteomes" id="UP000028252"/>
    </source>
</evidence>
<reference evidence="2 3" key="1">
    <citation type="submission" date="2014-04" db="EMBL/GenBank/DDBJ databases">
        <title>Marinobacterium kochiensis sp. nov., isolated from sediment sample collected from Kochi backwaters in Kerala, India.</title>
        <authorList>
            <person name="Singh A."/>
            <person name="Pinnaka A.K."/>
        </authorList>
    </citation>
    <scope>NUCLEOTIDE SEQUENCE [LARGE SCALE GENOMIC DNA]</scope>
    <source>
        <strain evidence="2 3">AK27</strain>
    </source>
</reference>
<comment type="caution">
    <text evidence="2">The sequence shown here is derived from an EMBL/GenBank/DDBJ whole genome shotgun (WGS) entry which is preliminary data.</text>
</comment>
<keyword evidence="1" id="KW-0812">Transmembrane</keyword>
<organism evidence="2 3">
    <name type="scientific">Marinobacterium lacunae</name>
    <dbReference type="NCBI Taxonomy" id="1232683"/>
    <lineage>
        <taxon>Bacteria</taxon>
        <taxon>Pseudomonadati</taxon>
        <taxon>Pseudomonadota</taxon>
        <taxon>Gammaproteobacteria</taxon>
        <taxon>Oceanospirillales</taxon>
        <taxon>Oceanospirillaceae</taxon>
        <taxon>Marinobacterium</taxon>
    </lineage>
</organism>
<keyword evidence="3" id="KW-1185">Reference proteome</keyword>
<proteinExistence type="predicted"/>
<accession>A0A081G1X4</accession>
<evidence type="ECO:0000313" key="2">
    <source>
        <dbReference type="EMBL" id="KEA64779.1"/>
    </source>
</evidence>
<feature type="transmembrane region" description="Helical" evidence="1">
    <location>
        <begin position="109"/>
        <end position="130"/>
    </location>
</feature>
<evidence type="ECO:0000256" key="1">
    <source>
        <dbReference type="SAM" id="Phobius"/>
    </source>
</evidence>
<dbReference type="PATRIC" id="fig|1232683.4.peg.1222"/>
<feature type="transmembrane region" description="Helical" evidence="1">
    <location>
        <begin position="40"/>
        <end position="62"/>
    </location>
</feature>
<feature type="transmembrane region" description="Helical" evidence="1">
    <location>
        <begin position="74"/>
        <end position="97"/>
    </location>
</feature>